<dbReference type="AlphaFoldDB" id="X0V4L4"/>
<dbReference type="GO" id="GO:0045333">
    <property type="term" value="P:cellular respiration"/>
    <property type="evidence" value="ECO:0007669"/>
    <property type="project" value="UniProtKB-ARBA"/>
</dbReference>
<dbReference type="Pfam" id="PF02775">
    <property type="entry name" value="TPP_enzyme_C"/>
    <property type="match status" value="1"/>
</dbReference>
<reference evidence="3" key="1">
    <citation type="journal article" date="2014" name="Front. Microbiol.">
        <title>High frequency of phylogenetically diverse reductive dehalogenase-homologous genes in deep subseafloor sedimentary metagenomes.</title>
        <authorList>
            <person name="Kawai M."/>
            <person name="Futagami T."/>
            <person name="Toyoda A."/>
            <person name="Takaki Y."/>
            <person name="Nishi S."/>
            <person name="Hori S."/>
            <person name="Arai W."/>
            <person name="Tsubouchi T."/>
            <person name="Morono Y."/>
            <person name="Uchiyama I."/>
            <person name="Ito T."/>
            <person name="Fujiyama A."/>
            <person name="Inagaki F."/>
            <person name="Takami H."/>
        </authorList>
    </citation>
    <scope>NUCLEOTIDE SEQUENCE</scope>
    <source>
        <strain evidence="3">Expedition CK06-06</strain>
    </source>
</reference>
<dbReference type="InterPro" id="IPR011766">
    <property type="entry name" value="TPP_enzyme_TPP-bd"/>
</dbReference>
<sequence length="237" mass="25011">DFLWELFCPGCQTPVVARIIAEAFDELGIGDKAIMVAGVGCHGMLLGGVALDRVHALHGRGPDVATGIKRNLPDIIVFTVQGDGDCIAIGAGSLIGAATRGEKITIIMINNTNYGTTGGQLAPTTLVGQVTTTTPQGRDPNVEGYPAHAAELVATFKGVSYSARGALHTAANYQRTKGYIKTAFQKQLDGLGLSFVEVITACPPNWHLTPVQSLAWIKEQVVPEFPLGEFKNGAQVE</sequence>
<evidence type="ECO:0000256" key="1">
    <source>
        <dbReference type="ARBA" id="ARBA00023002"/>
    </source>
</evidence>
<dbReference type="GO" id="GO:0030976">
    <property type="term" value="F:thiamine pyrophosphate binding"/>
    <property type="evidence" value="ECO:0007669"/>
    <property type="project" value="InterPro"/>
</dbReference>
<accession>X0V4L4</accession>
<proteinExistence type="predicted"/>
<dbReference type="PANTHER" id="PTHR48084">
    <property type="entry name" value="2-OXOGLUTARATE OXIDOREDUCTASE SUBUNIT KORB-RELATED"/>
    <property type="match status" value="1"/>
</dbReference>
<evidence type="ECO:0000313" key="3">
    <source>
        <dbReference type="EMBL" id="GAG07443.1"/>
    </source>
</evidence>
<protein>
    <recommendedName>
        <fullName evidence="2">Thiamine pyrophosphate enzyme TPP-binding domain-containing protein</fullName>
    </recommendedName>
</protein>
<dbReference type="SUPFAM" id="SSF52518">
    <property type="entry name" value="Thiamin diphosphate-binding fold (THDP-binding)"/>
    <property type="match status" value="1"/>
</dbReference>
<dbReference type="GO" id="GO:0016625">
    <property type="term" value="F:oxidoreductase activity, acting on the aldehyde or oxo group of donors, iron-sulfur protein as acceptor"/>
    <property type="evidence" value="ECO:0007669"/>
    <property type="project" value="UniProtKB-ARBA"/>
</dbReference>
<name>X0V4L4_9ZZZZ</name>
<dbReference type="PANTHER" id="PTHR48084:SF3">
    <property type="entry name" value="SUBUNIT OF PYRUVATE:FLAVODOXIN OXIDOREDUCTASE"/>
    <property type="match status" value="1"/>
</dbReference>
<keyword evidence="1" id="KW-0560">Oxidoreductase</keyword>
<feature type="non-terminal residue" evidence="3">
    <location>
        <position position="1"/>
    </location>
</feature>
<dbReference type="Gene3D" id="3.40.50.970">
    <property type="match status" value="1"/>
</dbReference>
<comment type="caution">
    <text evidence="3">The sequence shown here is derived from an EMBL/GenBank/DDBJ whole genome shotgun (WGS) entry which is preliminary data.</text>
</comment>
<dbReference type="InterPro" id="IPR051457">
    <property type="entry name" value="2-oxoacid:Fd_oxidoreductase"/>
</dbReference>
<evidence type="ECO:0000259" key="2">
    <source>
        <dbReference type="Pfam" id="PF02775"/>
    </source>
</evidence>
<organism evidence="3">
    <name type="scientific">marine sediment metagenome</name>
    <dbReference type="NCBI Taxonomy" id="412755"/>
    <lineage>
        <taxon>unclassified sequences</taxon>
        <taxon>metagenomes</taxon>
        <taxon>ecological metagenomes</taxon>
    </lineage>
</organism>
<dbReference type="InterPro" id="IPR029061">
    <property type="entry name" value="THDP-binding"/>
</dbReference>
<dbReference type="EMBL" id="BARS01021771">
    <property type="protein sequence ID" value="GAG07443.1"/>
    <property type="molecule type" value="Genomic_DNA"/>
</dbReference>
<feature type="domain" description="Thiamine pyrophosphate enzyme TPP-binding" evidence="2">
    <location>
        <begin position="38"/>
        <end position="184"/>
    </location>
</feature>
<gene>
    <name evidence="3" type="ORF">S01H1_34911</name>
</gene>